<proteinExistence type="predicted"/>
<gene>
    <name evidence="1" type="ORF">M9H77_21871</name>
</gene>
<protein>
    <submittedName>
        <fullName evidence="1">Uncharacterized protein</fullName>
    </submittedName>
</protein>
<reference evidence="2" key="1">
    <citation type="journal article" date="2023" name="Nat. Plants">
        <title>Single-cell RNA sequencing provides a high-resolution roadmap for understanding the multicellular compartmentation of specialized metabolism.</title>
        <authorList>
            <person name="Sun S."/>
            <person name="Shen X."/>
            <person name="Li Y."/>
            <person name="Li Y."/>
            <person name="Wang S."/>
            <person name="Li R."/>
            <person name="Zhang H."/>
            <person name="Shen G."/>
            <person name="Guo B."/>
            <person name="Wei J."/>
            <person name="Xu J."/>
            <person name="St-Pierre B."/>
            <person name="Chen S."/>
            <person name="Sun C."/>
        </authorList>
    </citation>
    <scope>NUCLEOTIDE SEQUENCE [LARGE SCALE GENOMIC DNA]</scope>
</reference>
<sequence>MVGSHATVPSIAQSKKGVLKMSFRTQLPSQPDWPDQINNALSDYQLTRNRAKRTSKKPTIYIYGYLYCVSYALATASFIEEKVHGQVLITSWVVISILLGLAAIAVRDPQTIPSRFRISSNMFLNSFEMLVKLKLEKNMGALLPLKIIQLPHGELVVHTNDISTTVVLALLTPMAYFYAVLAENGLGYVRKYIQPTPILLPINILEDFRKPLSLSFQLFRNILTDELEIVFLFLQYLQWFLYLLCSLDYLKVMRLI</sequence>
<evidence type="ECO:0000313" key="2">
    <source>
        <dbReference type="Proteomes" id="UP001060085"/>
    </source>
</evidence>
<organism evidence="1 2">
    <name type="scientific">Catharanthus roseus</name>
    <name type="common">Madagascar periwinkle</name>
    <name type="synonym">Vinca rosea</name>
    <dbReference type="NCBI Taxonomy" id="4058"/>
    <lineage>
        <taxon>Eukaryota</taxon>
        <taxon>Viridiplantae</taxon>
        <taxon>Streptophyta</taxon>
        <taxon>Embryophyta</taxon>
        <taxon>Tracheophyta</taxon>
        <taxon>Spermatophyta</taxon>
        <taxon>Magnoliopsida</taxon>
        <taxon>eudicotyledons</taxon>
        <taxon>Gunneridae</taxon>
        <taxon>Pentapetalae</taxon>
        <taxon>asterids</taxon>
        <taxon>lamiids</taxon>
        <taxon>Gentianales</taxon>
        <taxon>Apocynaceae</taxon>
        <taxon>Rauvolfioideae</taxon>
        <taxon>Vinceae</taxon>
        <taxon>Catharanthinae</taxon>
        <taxon>Catharanthus</taxon>
    </lineage>
</organism>
<dbReference type="Proteomes" id="UP001060085">
    <property type="component" value="Linkage Group LG05"/>
</dbReference>
<keyword evidence="2" id="KW-1185">Reference proteome</keyword>
<dbReference type="EMBL" id="CM044705">
    <property type="protein sequence ID" value="KAI5662548.1"/>
    <property type="molecule type" value="Genomic_DNA"/>
</dbReference>
<accession>A0ACC0ANK2</accession>
<comment type="caution">
    <text evidence="1">The sequence shown here is derived from an EMBL/GenBank/DDBJ whole genome shotgun (WGS) entry which is preliminary data.</text>
</comment>
<evidence type="ECO:0000313" key="1">
    <source>
        <dbReference type="EMBL" id="KAI5662548.1"/>
    </source>
</evidence>
<name>A0ACC0ANK2_CATRO</name>